<dbReference type="InterPro" id="IPR052934">
    <property type="entry name" value="Methyl-DNA_Rec/Restrict_Enz"/>
</dbReference>
<reference evidence="1 2" key="1">
    <citation type="submission" date="2020-02" db="EMBL/GenBank/DDBJ databases">
        <title>Draft genome sequence of Lactococcus sp. Hs30E4-3.</title>
        <authorList>
            <person name="Noda S."/>
            <person name="Yuki M."/>
            <person name="Ohkuma M."/>
        </authorList>
    </citation>
    <scope>NUCLEOTIDE SEQUENCE [LARGE SCALE GENOMIC DNA]</scope>
    <source>
        <strain evidence="1 2">Hs30E4-3</strain>
    </source>
</reference>
<comment type="caution">
    <text evidence="1">The sequence shown here is derived from an EMBL/GenBank/DDBJ whole genome shotgun (WGS) entry which is preliminary data.</text>
</comment>
<keyword evidence="2" id="KW-1185">Reference proteome</keyword>
<dbReference type="AlphaFoldDB" id="A0A6A0BAL9"/>
<accession>A0A6A0BAL9</accession>
<dbReference type="PANTHER" id="PTHR37291:SF1">
    <property type="entry name" value="TYPE IV METHYL-DIRECTED RESTRICTION ENZYME ECOKMCRB SUBUNIT"/>
    <property type="match status" value="1"/>
</dbReference>
<dbReference type="Gene3D" id="3.40.50.300">
    <property type="entry name" value="P-loop containing nucleotide triphosphate hydrolases"/>
    <property type="match status" value="1"/>
</dbReference>
<dbReference type="SUPFAM" id="SSF52540">
    <property type="entry name" value="P-loop containing nucleoside triphosphate hydrolases"/>
    <property type="match status" value="1"/>
</dbReference>
<dbReference type="Proteomes" id="UP000480303">
    <property type="component" value="Unassembled WGS sequence"/>
</dbReference>
<sequence length="87" mass="9824">MILRGAPRTGKTYLAKQIAAEMIGCETDELSDKAQFEFVQFHPSYDYTDFVEGLRPVTSGNDQVDFELRAGSFMAFCDRARGTSFRN</sequence>
<dbReference type="PANTHER" id="PTHR37291">
    <property type="entry name" value="5-METHYLCYTOSINE-SPECIFIC RESTRICTION ENZYME B"/>
    <property type="match status" value="1"/>
</dbReference>
<protein>
    <submittedName>
        <fullName evidence="1">Uncharacterized protein</fullName>
    </submittedName>
</protein>
<proteinExistence type="predicted"/>
<evidence type="ECO:0000313" key="2">
    <source>
        <dbReference type="Proteomes" id="UP000480303"/>
    </source>
</evidence>
<organism evidence="1 2">
    <name type="scientific">Pseudolactococcus hodotermopsidis</name>
    <dbReference type="NCBI Taxonomy" id="2709157"/>
    <lineage>
        <taxon>Bacteria</taxon>
        <taxon>Bacillati</taxon>
        <taxon>Bacillota</taxon>
        <taxon>Bacilli</taxon>
        <taxon>Lactobacillales</taxon>
        <taxon>Streptococcaceae</taxon>
        <taxon>Pseudolactococcus</taxon>
    </lineage>
</organism>
<gene>
    <name evidence="1" type="ORF">Hs30E_10010</name>
</gene>
<name>A0A6A0BAL9_9LACT</name>
<dbReference type="EMBL" id="BLLI01000024">
    <property type="protein sequence ID" value="GFH42450.1"/>
    <property type="molecule type" value="Genomic_DNA"/>
</dbReference>
<dbReference type="InterPro" id="IPR027417">
    <property type="entry name" value="P-loop_NTPase"/>
</dbReference>
<evidence type="ECO:0000313" key="1">
    <source>
        <dbReference type="EMBL" id="GFH42450.1"/>
    </source>
</evidence>